<dbReference type="GO" id="GO:0006412">
    <property type="term" value="P:translation"/>
    <property type="evidence" value="ECO:0007669"/>
    <property type="project" value="UniProtKB-UniRule"/>
</dbReference>
<evidence type="ECO:0000256" key="4">
    <source>
        <dbReference type="ARBA" id="ARBA00035256"/>
    </source>
</evidence>
<dbReference type="EMBL" id="LBTJ01000031">
    <property type="protein sequence ID" value="KKQ37571.1"/>
    <property type="molecule type" value="Genomic_DNA"/>
</dbReference>
<keyword evidence="3 5" id="KW-0687">Ribonucleoprotein</keyword>
<comment type="caution">
    <text evidence="7">The sequence shown here is derived from an EMBL/GenBank/DDBJ whole genome shotgun (WGS) entry which is preliminary data.</text>
</comment>
<gene>
    <name evidence="5" type="primary">rpsB</name>
    <name evidence="7" type="ORF">US54_C0031G0012</name>
</gene>
<dbReference type="InterPro" id="IPR005706">
    <property type="entry name" value="Ribosomal_uS2_bac/mit/plastid"/>
</dbReference>
<evidence type="ECO:0000256" key="6">
    <source>
        <dbReference type="RuleBase" id="RU003631"/>
    </source>
</evidence>
<dbReference type="SUPFAM" id="SSF52313">
    <property type="entry name" value="Ribosomal protein S2"/>
    <property type="match status" value="1"/>
</dbReference>
<evidence type="ECO:0000313" key="7">
    <source>
        <dbReference type="EMBL" id="KKQ37571.1"/>
    </source>
</evidence>
<dbReference type="NCBIfam" id="TIGR01011">
    <property type="entry name" value="rpsB_bact"/>
    <property type="match status" value="1"/>
</dbReference>
<comment type="similarity">
    <text evidence="1 5 6">Belongs to the universal ribosomal protein uS2 family.</text>
</comment>
<dbReference type="InterPro" id="IPR001865">
    <property type="entry name" value="Ribosomal_uS2"/>
</dbReference>
<dbReference type="AlphaFoldDB" id="A0A0G0KAE3"/>
<organism evidence="7 8">
    <name type="scientific">Candidatus Roizmanbacteria bacterium GW2011_GWA2_37_7</name>
    <dbReference type="NCBI Taxonomy" id="1618481"/>
    <lineage>
        <taxon>Bacteria</taxon>
        <taxon>Candidatus Roizmaniibacteriota</taxon>
    </lineage>
</organism>
<dbReference type="PANTHER" id="PTHR12534:SF0">
    <property type="entry name" value="SMALL RIBOSOMAL SUBUNIT PROTEIN US2M"/>
    <property type="match status" value="1"/>
</dbReference>
<accession>A0A0G0KAE3</accession>
<evidence type="ECO:0000256" key="3">
    <source>
        <dbReference type="ARBA" id="ARBA00023274"/>
    </source>
</evidence>
<dbReference type="Proteomes" id="UP000034471">
    <property type="component" value="Unassembled WGS sequence"/>
</dbReference>
<dbReference type="STRING" id="1618481.US54_C0031G0012"/>
<proteinExistence type="inferred from homology"/>
<dbReference type="InterPro" id="IPR018130">
    <property type="entry name" value="Ribosomal_uS2_CS"/>
</dbReference>
<dbReference type="GO" id="GO:0003735">
    <property type="term" value="F:structural constituent of ribosome"/>
    <property type="evidence" value="ECO:0007669"/>
    <property type="project" value="InterPro"/>
</dbReference>
<dbReference type="Pfam" id="PF00318">
    <property type="entry name" value="Ribosomal_S2"/>
    <property type="match status" value="1"/>
</dbReference>
<evidence type="ECO:0000256" key="2">
    <source>
        <dbReference type="ARBA" id="ARBA00022980"/>
    </source>
</evidence>
<dbReference type="PROSITE" id="PS00963">
    <property type="entry name" value="RIBOSOMAL_S2_2"/>
    <property type="match status" value="1"/>
</dbReference>
<reference evidence="7 8" key="1">
    <citation type="journal article" date="2015" name="Nature">
        <title>rRNA introns, odd ribosomes, and small enigmatic genomes across a large radiation of phyla.</title>
        <authorList>
            <person name="Brown C.T."/>
            <person name="Hug L.A."/>
            <person name="Thomas B.C."/>
            <person name="Sharon I."/>
            <person name="Castelle C.J."/>
            <person name="Singh A."/>
            <person name="Wilkins M.J."/>
            <person name="Williams K.H."/>
            <person name="Banfield J.F."/>
        </authorList>
    </citation>
    <scope>NUCLEOTIDE SEQUENCE [LARGE SCALE GENOMIC DNA]</scope>
</reference>
<dbReference type="PRINTS" id="PR00395">
    <property type="entry name" value="RIBOSOMALS2"/>
</dbReference>
<sequence>MTKQSSTKKVEVLFELGAHLGHTKGRLHPKARKNVYTIMNKTSIIDLTKTVDQIEKAKKYITESAKNGKSILVVGTKKTACLFVKKFCSTHSIPYISSKWLPGLLTNFKMIMKNVQKLKNLREQIKTGEIQSLVKHERTKISKEITKLERLYSGIELLNDRPHFVVIVDVRKEKNAVKETQEFHIPIVAIVDTNADPDTIDYPVVANDDDTEVVEYIMKDLLDEYVNNYKEPEPTKPTAV</sequence>
<evidence type="ECO:0000256" key="5">
    <source>
        <dbReference type="HAMAP-Rule" id="MF_00291"/>
    </source>
</evidence>
<dbReference type="GO" id="GO:0015935">
    <property type="term" value="C:small ribosomal subunit"/>
    <property type="evidence" value="ECO:0007669"/>
    <property type="project" value="InterPro"/>
</dbReference>
<keyword evidence="2 5" id="KW-0689">Ribosomal protein</keyword>
<dbReference type="InterPro" id="IPR023591">
    <property type="entry name" value="Ribosomal_uS2_flav_dom_sf"/>
</dbReference>
<dbReference type="PANTHER" id="PTHR12534">
    <property type="entry name" value="30S RIBOSOMAL PROTEIN S2 PROKARYOTIC AND ORGANELLAR"/>
    <property type="match status" value="1"/>
</dbReference>
<dbReference type="PATRIC" id="fig|1618481.3.peg.655"/>
<evidence type="ECO:0000313" key="8">
    <source>
        <dbReference type="Proteomes" id="UP000034471"/>
    </source>
</evidence>
<evidence type="ECO:0000256" key="1">
    <source>
        <dbReference type="ARBA" id="ARBA00006242"/>
    </source>
</evidence>
<dbReference type="Gene3D" id="3.40.50.10490">
    <property type="entry name" value="Glucose-6-phosphate isomerase like protein, domain 1"/>
    <property type="match status" value="1"/>
</dbReference>
<dbReference type="Gene3D" id="1.10.287.610">
    <property type="entry name" value="Helix hairpin bin"/>
    <property type="match status" value="1"/>
</dbReference>
<dbReference type="HAMAP" id="MF_00291_B">
    <property type="entry name" value="Ribosomal_uS2_B"/>
    <property type="match status" value="1"/>
</dbReference>
<name>A0A0G0KAE3_9BACT</name>
<dbReference type="CDD" id="cd01425">
    <property type="entry name" value="RPS2"/>
    <property type="match status" value="1"/>
</dbReference>
<protein>
    <recommendedName>
        <fullName evidence="4 5">Small ribosomal subunit protein uS2</fullName>
    </recommendedName>
</protein>